<dbReference type="SUPFAM" id="SSF103473">
    <property type="entry name" value="MFS general substrate transporter"/>
    <property type="match status" value="1"/>
</dbReference>
<dbReference type="GO" id="GO:0022857">
    <property type="term" value="F:transmembrane transporter activity"/>
    <property type="evidence" value="ECO:0007669"/>
    <property type="project" value="InterPro"/>
</dbReference>
<comment type="caution">
    <text evidence="7">The sequence shown here is derived from an EMBL/GenBank/DDBJ whole genome shotgun (WGS) entry which is preliminary data.</text>
</comment>
<evidence type="ECO:0000256" key="2">
    <source>
        <dbReference type="ARBA" id="ARBA00022692"/>
    </source>
</evidence>
<keyword evidence="3 5" id="KW-1133">Transmembrane helix</keyword>
<dbReference type="Pfam" id="PF00083">
    <property type="entry name" value="Sugar_tr"/>
    <property type="match status" value="1"/>
</dbReference>
<dbReference type="Proteomes" id="UP000288716">
    <property type="component" value="Unassembled WGS sequence"/>
</dbReference>
<evidence type="ECO:0000256" key="1">
    <source>
        <dbReference type="ARBA" id="ARBA00004141"/>
    </source>
</evidence>
<evidence type="ECO:0000313" key="8">
    <source>
        <dbReference type="Proteomes" id="UP000288716"/>
    </source>
</evidence>
<dbReference type="AlphaFoldDB" id="A0A443RZ34"/>
<feature type="transmembrane region" description="Helical" evidence="5">
    <location>
        <begin position="61"/>
        <end position="83"/>
    </location>
</feature>
<gene>
    <name evidence="7" type="ORF">B4U80_04881</name>
</gene>
<sequence length="200" mass="22312">MLKFCLVLYLNCFTNGFVAYGIGYSIGVFGGNLFLSVFLLTIADTISNFFQIYVLKKWPRLPVLTCSLIINAICCFLLSAVLWFQLSTIYRMIIVMFIHFSANVSFRLAYLLSTEIIPTSMRQLGVGSCTVAIRVGSIMAPFIKEFSAWTHPSVSMGLFGALMVIDAIVVWLLPETKGIEIPDTLYEAANIGKKEKETEC</sequence>
<dbReference type="STRING" id="299467.A0A443RZ34"/>
<reference evidence="7 8" key="1">
    <citation type="journal article" date="2018" name="Gigascience">
        <title>Genomes of trombidid mites reveal novel predicted allergens and laterally-transferred genes associated with secondary metabolism.</title>
        <authorList>
            <person name="Dong X."/>
            <person name="Chaisiri K."/>
            <person name="Xia D."/>
            <person name="Armstrong S.D."/>
            <person name="Fang Y."/>
            <person name="Donnelly M.J."/>
            <person name="Kadowaki T."/>
            <person name="McGarry J.W."/>
            <person name="Darby A.C."/>
            <person name="Makepeace B.L."/>
        </authorList>
    </citation>
    <scope>NUCLEOTIDE SEQUENCE [LARGE SCALE GENOMIC DNA]</scope>
    <source>
        <strain evidence="7">UoL-UT</strain>
    </source>
</reference>
<evidence type="ECO:0000256" key="5">
    <source>
        <dbReference type="SAM" id="Phobius"/>
    </source>
</evidence>
<dbReference type="PANTHER" id="PTHR24064">
    <property type="entry name" value="SOLUTE CARRIER FAMILY 22 MEMBER"/>
    <property type="match status" value="1"/>
</dbReference>
<accession>A0A443RZ34</accession>
<proteinExistence type="predicted"/>
<organism evidence="7 8">
    <name type="scientific">Leptotrombidium deliense</name>
    <dbReference type="NCBI Taxonomy" id="299467"/>
    <lineage>
        <taxon>Eukaryota</taxon>
        <taxon>Metazoa</taxon>
        <taxon>Ecdysozoa</taxon>
        <taxon>Arthropoda</taxon>
        <taxon>Chelicerata</taxon>
        <taxon>Arachnida</taxon>
        <taxon>Acari</taxon>
        <taxon>Acariformes</taxon>
        <taxon>Trombidiformes</taxon>
        <taxon>Prostigmata</taxon>
        <taxon>Anystina</taxon>
        <taxon>Parasitengona</taxon>
        <taxon>Trombiculoidea</taxon>
        <taxon>Trombiculidae</taxon>
        <taxon>Leptotrombidium</taxon>
    </lineage>
</organism>
<feature type="transmembrane region" description="Helical" evidence="5">
    <location>
        <begin position="7"/>
        <end position="27"/>
    </location>
</feature>
<feature type="transmembrane region" description="Helical" evidence="5">
    <location>
        <begin position="155"/>
        <end position="173"/>
    </location>
</feature>
<dbReference type="PROSITE" id="PS50850">
    <property type="entry name" value="MFS"/>
    <property type="match status" value="1"/>
</dbReference>
<keyword evidence="2 5" id="KW-0812">Transmembrane</keyword>
<evidence type="ECO:0000256" key="4">
    <source>
        <dbReference type="ARBA" id="ARBA00023136"/>
    </source>
</evidence>
<dbReference type="EMBL" id="NCKV01017052">
    <property type="protein sequence ID" value="RWS20529.1"/>
    <property type="molecule type" value="Genomic_DNA"/>
</dbReference>
<feature type="transmembrane region" description="Helical" evidence="5">
    <location>
        <begin position="33"/>
        <end position="54"/>
    </location>
</feature>
<feature type="domain" description="Major facilitator superfamily (MFS) profile" evidence="6">
    <location>
        <begin position="1"/>
        <end position="178"/>
    </location>
</feature>
<feature type="transmembrane region" description="Helical" evidence="5">
    <location>
        <begin position="89"/>
        <end position="112"/>
    </location>
</feature>
<dbReference type="InterPro" id="IPR020846">
    <property type="entry name" value="MFS_dom"/>
</dbReference>
<keyword evidence="8" id="KW-1185">Reference proteome</keyword>
<dbReference type="OrthoDB" id="6536990at2759"/>
<dbReference type="InterPro" id="IPR005828">
    <property type="entry name" value="MFS_sugar_transport-like"/>
</dbReference>
<dbReference type="Gene3D" id="1.20.1250.20">
    <property type="entry name" value="MFS general substrate transporter like domains"/>
    <property type="match status" value="1"/>
</dbReference>
<name>A0A443RZ34_9ACAR</name>
<evidence type="ECO:0000259" key="6">
    <source>
        <dbReference type="PROSITE" id="PS50850"/>
    </source>
</evidence>
<feature type="transmembrane region" description="Helical" evidence="5">
    <location>
        <begin position="124"/>
        <end position="143"/>
    </location>
</feature>
<protein>
    <submittedName>
        <fullName evidence="7">Organic cation transporter protein-like protein</fullName>
    </submittedName>
</protein>
<evidence type="ECO:0000313" key="7">
    <source>
        <dbReference type="EMBL" id="RWS20529.1"/>
    </source>
</evidence>
<dbReference type="InterPro" id="IPR036259">
    <property type="entry name" value="MFS_trans_sf"/>
</dbReference>
<keyword evidence="4 5" id="KW-0472">Membrane</keyword>
<evidence type="ECO:0000256" key="3">
    <source>
        <dbReference type="ARBA" id="ARBA00022989"/>
    </source>
</evidence>
<comment type="subcellular location">
    <subcellularLocation>
        <location evidence="1">Membrane</location>
        <topology evidence="1">Multi-pass membrane protein</topology>
    </subcellularLocation>
</comment>
<dbReference type="VEuPathDB" id="VectorBase:LDEU011511"/>
<dbReference type="GO" id="GO:0016020">
    <property type="term" value="C:membrane"/>
    <property type="evidence" value="ECO:0007669"/>
    <property type="project" value="UniProtKB-SubCell"/>
</dbReference>